<name>E2NJC5_9BACE</name>
<dbReference type="EMBL" id="ACCH01000339">
    <property type="protein sequence ID" value="EEF87981.1"/>
    <property type="molecule type" value="Genomic_DNA"/>
</dbReference>
<accession>E2NJC5</accession>
<comment type="caution">
    <text evidence="1">The sequence shown here is derived from an EMBL/GenBank/DDBJ whole genome shotgun (WGS) entry which is preliminary data.</text>
</comment>
<dbReference type="HOGENOM" id="CLU_3265410_0_0_10"/>
<dbReference type="AlphaFoldDB" id="E2NJC5"/>
<protein>
    <submittedName>
        <fullName evidence="1">Uncharacterized protein</fullName>
    </submittedName>
</protein>
<proteinExistence type="predicted"/>
<dbReference type="Proteomes" id="UP000003711">
    <property type="component" value="Unassembled WGS sequence"/>
</dbReference>
<evidence type="ECO:0000313" key="1">
    <source>
        <dbReference type="EMBL" id="EEF87981.1"/>
    </source>
</evidence>
<evidence type="ECO:0000313" key="2">
    <source>
        <dbReference type="Proteomes" id="UP000003711"/>
    </source>
</evidence>
<reference evidence="1 2" key="2">
    <citation type="submission" date="2009-01" db="EMBL/GenBank/DDBJ databases">
        <title>Draft genome sequence of Bacteroides cellulosilyticus (DSM 14838).</title>
        <authorList>
            <person name="Sudarsanam P."/>
            <person name="Ley R."/>
            <person name="Guruge J."/>
            <person name="Turnbaugh P.J."/>
            <person name="Mahowald M."/>
            <person name="Liep D."/>
            <person name="Gordon J."/>
        </authorList>
    </citation>
    <scope>NUCLEOTIDE SEQUENCE [LARGE SCALE GENOMIC DNA]</scope>
    <source>
        <strain evidence="1 2">DSM 14838</strain>
    </source>
</reference>
<organism evidence="1 2">
    <name type="scientific">Bacteroides cellulosilyticus DSM 14838</name>
    <dbReference type="NCBI Taxonomy" id="537012"/>
    <lineage>
        <taxon>Bacteria</taxon>
        <taxon>Pseudomonadati</taxon>
        <taxon>Bacteroidota</taxon>
        <taxon>Bacteroidia</taxon>
        <taxon>Bacteroidales</taxon>
        <taxon>Bacteroidaceae</taxon>
        <taxon>Bacteroides</taxon>
    </lineage>
</organism>
<gene>
    <name evidence="1" type="ORF">BACCELL_04411</name>
</gene>
<sequence>MFAAEEKSNTFSPECKFIIRNKMFHHLKPTVSPFGTEGFMP</sequence>
<reference evidence="1 2" key="1">
    <citation type="submission" date="2008-12" db="EMBL/GenBank/DDBJ databases">
        <authorList>
            <person name="Fulton L."/>
            <person name="Clifton S."/>
            <person name="Fulton B."/>
            <person name="Xu J."/>
            <person name="Minx P."/>
            <person name="Pepin K.H."/>
            <person name="Johnson M."/>
            <person name="Bhonagiri V."/>
            <person name="Nash W.E."/>
            <person name="Mardis E.R."/>
            <person name="Wilson R.K."/>
        </authorList>
    </citation>
    <scope>NUCLEOTIDE SEQUENCE [LARGE SCALE GENOMIC DNA]</scope>
    <source>
        <strain evidence="1 2">DSM 14838</strain>
    </source>
</reference>